<organism evidence="2 3">
    <name type="scientific">Streptomyces justiciae</name>
    <dbReference type="NCBI Taxonomy" id="2780140"/>
    <lineage>
        <taxon>Bacteria</taxon>
        <taxon>Bacillati</taxon>
        <taxon>Actinomycetota</taxon>
        <taxon>Actinomycetes</taxon>
        <taxon>Kitasatosporales</taxon>
        <taxon>Streptomycetaceae</taxon>
        <taxon>Streptomyces</taxon>
    </lineage>
</organism>
<keyword evidence="3" id="KW-1185">Reference proteome</keyword>
<feature type="chain" id="PRO_5045176369" evidence="1">
    <location>
        <begin position="32"/>
        <end position="102"/>
    </location>
</feature>
<gene>
    <name evidence="2" type="ORF">RQC66_36345</name>
</gene>
<dbReference type="SUPFAM" id="SSF56988">
    <property type="entry name" value="Anthrax protective antigen"/>
    <property type="match status" value="1"/>
</dbReference>
<dbReference type="EMBL" id="JAVTLL010000033">
    <property type="protein sequence ID" value="MDT7846199.1"/>
    <property type="molecule type" value="Genomic_DNA"/>
</dbReference>
<evidence type="ECO:0000313" key="2">
    <source>
        <dbReference type="EMBL" id="MDT7846199.1"/>
    </source>
</evidence>
<reference evidence="3" key="1">
    <citation type="submission" date="2023-07" db="EMBL/GenBank/DDBJ databases">
        <title>Draft genome sequence of the endophytic actinobacterium Streptomyces justiciae WPN32, a potential antibiotic producer.</title>
        <authorList>
            <person name="Yasawong M."/>
            <person name="Pana W."/>
            <person name="Ganta P."/>
            <person name="Santapan N."/>
            <person name="Songngamsuk T."/>
            <person name="Phatcharaharikarn M."/>
            <person name="Kerdtoob S."/>
            <person name="Nantapong N."/>
        </authorList>
    </citation>
    <scope>NUCLEOTIDE SEQUENCE [LARGE SCALE GENOMIC DNA]</scope>
    <source>
        <strain evidence="3">WPN32</strain>
    </source>
</reference>
<feature type="non-terminal residue" evidence="2">
    <location>
        <position position="102"/>
    </location>
</feature>
<protein>
    <submittedName>
        <fullName evidence="2">Uncharacterized protein</fullName>
    </submittedName>
</protein>
<evidence type="ECO:0000313" key="3">
    <source>
        <dbReference type="Proteomes" id="UP001257948"/>
    </source>
</evidence>
<name>A0ABU3M5I3_9ACTN</name>
<evidence type="ECO:0000256" key="1">
    <source>
        <dbReference type="SAM" id="SignalP"/>
    </source>
</evidence>
<sequence length="102" mass="10426">MNSARRTTITSAAVLAVTGGLLTTTAAPASAATTCTSPVFKRQFFANTTFSGTPKKTDCDTTIDQSWTGAPVSGLPSNNFGVRWSVTRDFGSGGPFSLAASG</sequence>
<proteinExistence type="predicted"/>
<keyword evidence="1" id="KW-0732">Signal</keyword>
<dbReference type="Proteomes" id="UP001257948">
    <property type="component" value="Unassembled WGS sequence"/>
</dbReference>
<comment type="caution">
    <text evidence="2">The sequence shown here is derived from an EMBL/GenBank/DDBJ whole genome shotgun (WGS) entry which is preliminary data.</text>
</comment>
<feature type="signal peptide" evidence="1">
    <location>
        <begin position="1"/>
        <end position="31"/>
    </location>
</feature>
<accession>A0ABU3M5I3</accession>
<dbReference type="InterPro" id="IPR006311">
    <property type="entry name" value="TAT_signal"/>
</dbReference>
<dbReference type="PROSITE" id="PS51318">
    <property type="entry name" value="TAT"/>
    <property type="match status" value="1"/>
</dbReference>